<sequence length="41" mass="4727">MATLATSKLIVSMYIYMYICVLPQTHFPFTQIFEGISKILL</sequence>
<name>A0A0E9XSH7_ANGAN</name>
<reference evidence="1" key="1">
    <citation type="submission" date="2014-11" db="EMBL/GenBank/DDBJ databases">
        <authorList>
            <person name="Amaro Gonzalez C."/>
        </authorList>
    </citation>
    <scope>NUCLEOTIDE SEQUENCE</scope>
</reference>
<evidence type="ECO:0000313" key="1">
    <source>
        <dbReference type="EMBL" id="JAI05362.1"/>
    </source>
</evidence>
<proteinExistence type="predicted"/>
<protein>
    <submittedName>
        <fullName evidence="1">Uncharacterized protein</fullName>
    </submittedName>
</protein>
<reference evidence="1" key="2">
    <citation type="journal article" date="2015" name="Fish Shellfish Immunol.">
        <title>Early steps in the European eel (Anguilla anguilla)-Vibrio vulnificus interaction in the gills: Role of the RtxA13 toxin.</title>
        <authorList>
            <person name="Callol A."/>
            <person name="Pajuelo D."/>
            <person name="Ebbesson L."/>
            <person name="Teles M."/>
            <person name="MacKenzie S."/>
            <person name="Amaro C."/>
        </authorList>
    </citation>
    <scope>NUCLEOTIDE SEQUENCE</scope>
</reference>
<accession>A0A0E9XSH7</accession>
<dbReference type="AlphaFoldDB" id="A0A0E9XSH7"/>
<organism evidence="1">
    <name type="scientific">Anguilla anguilla</name>
    <name type="common">European freshwater eel</name>
    <name type="synonym">Muraena anguilla</name>
    <dbReference type="NCBI Taxonomy" id="7936"/>
    <lineage>
        <taxon>Eukaryota</taxon>
        <taxon>Metazoa</taxon>
        <taxon>Chordata</taxon>
        <taxon>Craniata</taxon>
        <taxon>Vertebrata</taxon>
        <taxon>Euteleostomi</taxon>
        <taxon>Actinopterygii</taxon>
        <taxon>Neopterygii</taxon>
        <taxon>Teleostei</taxon>
        <taxon>Anguilliformes</taxon>
        <taxon>Anguillidae</taxon>
        <taxon>Anguilla</taxon>
    </lineage>
</organism>
<dbReference type="EMBL" id="GBXM01003216">
    <property type="protein sequence ID" value="JAI05362.1"/>
    <property type="molecule type" value="Transcribed_RNA"/>
</dbReference>